<evidence type="ECO:0000313" key="3">
    <source>
        <dbReference type="Proteomes" id="UP001176941"/>
    </source>
</evidence>
<evidence type="ECO:0000256" key="1">
    <source>
        <dbReference type="SAM" id="MobiDB-lite"/>
    </source>
</evidence>
<proteinExistence type="predicted"/>
<dbReference type="EMBL" id="OX459943">
    <property type="protein sequence ID" value="CAI9177705.1"/>
    <property type="molecule type" value="Genomic_DNA"/>
</dbReference>
<reference evidence="2" key="1">
    <citation type="submission" date="2023-04" db="EMBL/GenBank/DDBJ databases">
        <authorList>
            <consortium name="ELIXIR-Norway"/>
        </authorList>
    </citation>
    <scope>NUCLEOTIDE SEQUENCE [LARGE SCALE GENOMIC DNA]</scope>
</reference>
<feature type="region of interest" description="Disordered" evidence="1">
    <location>
        <begin position="1"/>
        <end position="101"/>
    </location>
</feature>
<evidence type="ECO:0000313" key="2">
    <source>
        <dbReference type="EMBL" id="CAI9177705.1"/>
    </source>
</evidence>
<dbReference type="Proteomes" id="UP001176941">
    <property type="component" value="Chromosome 7"/>
</dbReference>
<name>A0ABN8ZUX0_RANTA</name>
<keyword evidence="3" id="KW-1185">Reference proteome</keyword>
<accession>A0ABN8ZUX0</accession>
<sequence length="160" mass="17037">MSLPPARPQLRGKLELIRPQTGLHHDTPAIRSQLTDASPASRRHRARLSRKLAALRQPAGALDTQAGARPPALQGQAPGARRPGSSPAERPSLRALLEERGGKGRQGRKKFVAVTVSACILLETGSLLPYIADNAPWCAGKCLTAGSPSYLCTRLISLPD</sequence>
<protein>
    <submittedName>
        <fullName evidence="2">Uncharacterized protein</fullName>
    </submittedName>
</protein>
<feature type="compositionally biased region" description="Basic residues" evidence="1">
    <location>
        <begin position="41"/>
        <end position="50"/>
    </location>
</feature>
<organism evidence="2 3">
    <name type="scientific">Rangifer tarandus platyrhynchus</name>
    <name type="common">Svalbard reindeer</name>
    <dbReference type="NCBI Taxonomy" id="3082113"/>
    <lineage>
        <taxon>Eukaryota</taxon>
        <taxon>Metazoa</taxon>
        <taxon>Chordata</taxon>
        <taxon>Craniata</taxon>
        <taxon>Vertebrata</taxon>
        <taxon>Euteleostomi</taxon>
        <taxon>Mammalia</taxon>
        <taxon>Eutheria</taxon>
        <taxon>Laurasiatheria</taxon>
        <taxon>Artiodactyla</taxon>
        <taxon>Ruminantia</taxon>
        <taxon>Pecora</taxon>
        <taxon>Cervidae</taxon>
        <taxon>Odocoileinae</taxon>
        <taxon>Rangifer</taxon>
    </lineage>
</organism>
<gene>
    <name evidence="2" type="ORF">MRATA1EN1_LOCUS26667</name>
</gene>